<keyword evidence="1" id="KW-0802">TPR repeat</keyword>
<dbReference type="AlphaFoldDB" id="A0A2D2AZP7"/>
<organism evidence="3 4">
    <name type="scientific">Caulobacter mirabilis</name>
    <dbReference type="NCBI Taxonomy" id="69666"/>
    <lineage>
        <taxon>Bacteria</taxon>
        <taxon>Pseudomonadati</taxon>
        <taxon>Pseudomonadota</taxon>
        <taxon>Alphaproteobacteria</taxon>
        <taxon>Caulobacterales</taxon>
        <taxon>Caulobacteraceae</taxon>
        <taxon>Caulobacter</taxon>
    </lineage>
</organism>
<dbReference type="Pfam" id="PF13414">
    <property type="entry name" value="TPR_11"/>
    <property type="match status" value="1"/>
</dbReference>
<evidence type="ECO:0000256" key="2">
    <source>
        <dbReference type="SAM" id="SignalP"/>
    </source>
</evidence>
<dbReference type="SMART" id="SM00028">
    <property type="entry name" value="TPR"/>
    <property type="match status" value="8"/>
</dbReference>
<dbReference type="Pfam" id="PF13432">
    <property type="entry name" value="TPR_16"/>
    <property type="match status" value="2"/>
</dbReference>
<dbReference type="Gene3D" id="1.25.40.10">
    <property type="entry name" value="Tetratricopeptide repeat domain"/>
    <property type="match status" value="3"/>
</dbReference>
<dbReference type="PROSITE" id="PS50005">
    <property type="entry name" value="TPR"/>
    <property type="match status" value="1"/>
</dbReference>
<dbReference type="InterPro" id="IPR011990">
    <property type="entry name" value="TPR-like_helical_dom_sf"/>
</dbReference>
<evidence type="ECO:0000256" key="1">
    <source>
        <dbReference type="PROSITE-ProRule" id="PRU00339"/>
    </source>
</evidence>
<feature type="signal peptide" evidence="2">
    <location>
        <begin position="1"/>
        <end position="23"/>
    </location>
</feature>
<name>A0A2D2AZP7_9CAUL</name>
<keyword evidence="4" id="KW-1185">Reference proteome</keyword>
<sequence length="580" mass="62393">MGRMKLRLLLPAVAPLLFAAACATTEPMGADPALRGSQDVPFDPGAQTSPYGLFLAGKAAMNDGRSAEASAFFDRARAASIDDSGEFGDRAFVAAILAGDIPAAGRLAPTGDDSQLVLKRLGALTKVALAIGEGRGKEAQALLATGEVGAPHRAAAALLGPWAAAAAGDKEGAVVRPEVGGDRLVDVFGQLGQALLFERAKRYDEAETDYKALIGLGDAGVLFIPDYGGFLERRGRWKEAADLYATALAKYPRDEGLQAAAARAKARKGAPALPTVRQGAARALVAPAASLVGERAHEMGLAYLQMALYLDPKRDDARVMLGDVHVAMKNTDAARAAYESIGPKSSQYATARSKLAWTYQTAKDNETALRMAREGYEAAPTSDEASINYADLLRANDRYAESAKIMDAVIARAGESPDWRLLYMRGVALERSDRWPEAERDLEQALKQQPDEPELLNYLGYSWIDRGERLGEAMDMVRRAVAANPKSGAMIDSLGWAYYRLGDYRNAVERLEEAVLLEPADPEINNHLGDAYWRVGRKIEAEFQWNRALGLEPTEAIRKDVEAKLKSGLPPLKPPAVAAN</sequence>
<dbReference type="InterPro" id="IPR019734">
    <property type="entry name" value="TPR_rpt"/>
</dbReference>
<reference evidence="3 4" key="1">
    <citation type="submission" date="2017-10" db="EMBL/GenBank/DDBJ databases">
        <title>Genome sequence of Caulobacter mirabilis FWC38.</title>
        <authorList>
            <person name="Fiebig A."/>
            <person name="Crosson S."/>
        </authorList>
    </citation>
    <scope>NUCLEOTIDE SEQUENCE [LARGE SCALE GENOMIC DNA]</scope>
    <source>
        <strain evidence="3 4">FWC 38</strain>
    </source>
</reference>
<feature type="repeat" description="TPR" evidence="1">
    <location>
        <begin position="488"/>
        <end position="521"/>
    </location>
</feature>
<dbReference type="OrthoDB" id="9766710at2"/>
<dbReference type="EMBL" id="CP024201">
    <property type="protein sequence ID" value="ATQ43483.1"/>
    <property type="molecule type" value="Genomic_DNA"/>
</dbReference>
<proteinExistence type="predicted"/>
<dbReference type="PROSITE" id="PS51257">
    <property type="entry name" value="PROKAR_LIPOPROTEIN"/>
    <property type="match status" value="1"/>
</dbReference>
<evidence type="ECO:0000313" key="4">
    <source>
        <dbReference type="Proteomes" id="UP000228945"/>
    </source>
</evidence>
<accession>A0A2D2AZP7</accession>
<gene>
    <name evidence="3" type="ORF">CSW64_14225</name>
</gene>
<dbReference type="SUPFAM" id="SSF48452">
    <property type="entry name" value="TPR-like"/>
    <property type="match status" value="2"/>
</dbReference>
<dbReference type="Proteomes" id="UP000228945">
    <property type="component" value="Chromosome"/>
</dbReference>
<evidence type="ECO:0000313" key="3">
    <source>
        <dbReference type="EMBL" id="ATQ43483.1"/>
    </source>
</evidence>
<feature type="chain" id="PRO_5013736503" description="Tetratricopeptide repeat protein" evidence="2">
    <location>
        <begin position="24"/>
        <end position="580"/>
    </location>
</feature>
<keyword evidence="2" id="KW-0732">Signal</keyword>
<dbReference type="PANTHER" id="PTHR12558:SF13">
    <property type="entry name" value="CELL DIVISION CYCLE PROTEIN 27 HOMOLOG"/>
    <property type="match status" value="1"/>
</dbReference>
<protein>
    <recommendedName>
        <fullName evidence="5">Tetratricopeptide repeat protein</fullName>
    </recommendedName>
</protein>
<dbReference type="KEGG" id="cmb:CSW64_14225"/>
<evidence type="ECO:0008006" key="5">
    <source>
        <dbReference type="Google" id="ProtNLM"/>
    </source>
</evidence>
<dbReference type="PANTHER" id="PTHR12558">
    <property type="entry name" value="CELL DIVISION CYCLE 16,23,27"/>
    <property type="match status" value="1"/>
</dbReference>
<dbReference type="Pfam" id="PF14559">
    <property type="entry name" value="TPR_19"/>
    <property type="match status" value="1"/>
</dbReference>